<reference evidence="2 3" key="1">
    <citation type="submission" date="2017-10" db="EMBL/GenBank/DDBJ databases">
        <title>Bifidobacterium xylocopum sp. nov. and Bifidobacterium aemilianum sp. nov., from the carpenter bee (Xylocopa violacea) digestive tract.</title>
        <authorList>
            <person name="Alberoni D."/>
            <person name="Baffoni L."/>
            <person name="Di Gioia D."/>
            <person name="Gaggia F."/>
            <person name="Biavati B."/>
        </authorList>
    </citation>
    <scope>NUCLEOTIDE SEQUENCE [LARGE SCALE GENOMIC DNA]</scope>
    <source>
        <strain evidence="2 3">XV10</strain>
    </source>
</reference>
<dbReference type="SMART" id="SM00028">
    <property type="entry name" value="TPR"/>
    <property type="match status" value="2"/>
</dbReference>
<organism evidence="2 3">
    <name type="scientific">Bifidobacterium aemilianum</name>
    <dbReference type="NCBI Taxonomy" id="2493120"/>
    <lineage>
        <taxon>Bacteria</taxon>
        <taxon>Bacillati</taxon>
        <taxon>Actinomycetota</taxon>
        <taxon>Actinomycetes</taxon>
        <taxon>Bifidobacteriales</taxon>
        <taxon>Bifidobacteriaceae</taxon>
        <taxon>Bifidobacterium</taxon>
    </lineage>
</organism>
<gene>
    <name evidence="2" type="ORF">CRD60_00475</name>
</gene>
<dbReference type="InterPro" id="IPR019734">
    <property type="entry name" value="TPR_rpt"/>
</dbReference>
<dbReference type="EMBL" id="PDCG01000001">
    <property type="protein sequence ID" value="RBP98385.1"/>
    <property type="molecule type" value="Genomic_DNA"/>
</dbReference>
<feature type="compositionally biased region" description="Basic and acidic residues" evidence="1">
    <location>
        <begin position="658"/>
        <end position="671"/>
    </location>
</feature>
<comment type="caution">
    <text evidence="2">The sequence shown here is derived from an EMBL/GenBank/DDBJ whole genome shotgun (WGS) entry which is preliminary data.</text>
</comment>
<dbReference type="Gene3D" id="1.25.40.10">
    <property type="entry name" value="Tetratricopeptide repeat domain"/>
    <property type="match status" value="1"/>
</dbReference>
<dbReference type="InterPro" id="IPR011990">
    <property type="entry name" value="TPR-like_helical_dom_sf"/>
</dbReference>
<feature type="region of interest" description="Disordered" evidence="1">
    <location>
        <begin position="769"/>
        <end position="792"/>
    </location>
</feature>
<evidence type="ECO:0000313" key="2">
    <source>
        <dbReference type="EMBL" id="RBP98385.1"/>
    </source>
</evidence>
<dbReference type="SUPFAM" id="SSF48452">
    <property type="entry name" value="TPR-like"/>
    <property type="match status" value="1"/>
</dbReference>
<feature type="compositionally biased region" description="Basic and acidic residues" evidence="1">
    <location>
        <begin position="589"/>
        <end position="602"/>
    </location>
</feature>
<name>A0A366K9G2_9BIFI</name>
<protein>
    <submittedName>
        <fullName evidence="2">Uncharacterized protein</fullName>
    </submittedName>
</protein>
<evidence type="ECO:0000256" key="1">
    <source>
        <dbReference type="SAM" id="MobiDB-lite"/>
    </source>
</evidence>
<feature type="compositionally biased region" description="Low complexity" evidence="1">
    <location>
        <begin position="25"/>
        <end position="44"/>
    </location>
</feature>
<accession>A0A366K9G2</accession>
<dbReference type="AlphaFoldDB" id="A0A366K9G2"/>
<evidence type="ECO:0000313" key="3">
    <source>
        <dbReference type="Proteomes" id="UP000252530"/>
    </source>
</evidence>
<feature type="region of interest" description="Disordered" evidence="1">
    <location>
        <begin position="580"/>
        <end position="709"/>
    </location>
</feature>
<feature type="compositionally biased region" description="Low complexity" evidence="1">
    <location>
        <begin position="676"/>
        <end position="685"/>
    </location>
</feature>
<sequence length="1236" mass="134131">MSFLSKFAHQERSLTGPCGGARQESGSLPAPGSPQPAGSAKPGALNQEEARVFDQLLIDCVKLGPVTKRRSFEDLGGVPEGWTLGWAQLPQSQGQAFSLGFFPGKDLFCQIALSDRHGRVFPGKDPDMDTHGMEPVFMFSKEGSLTLADDERLRRHDRPEHVAADLRGLGRSLMGQHQGRIRVIHGGVVGRDETGQMTWLASWLKHNNRYTLEQTRALLPEYLRVDLPYRDAISIAFFATHFLPSLQDLQIGFGAGNIFRRLNREAPMGAIRRSVRDSAEARATNMRVSGLEDYFADLMSQAGALGTTPGLEAVHGAEPLHLYTSSYSGCYFFTWGDSLEFGPALTSLNIEGSLNRFAAISALLEHNARMGANPTEDTVSRVQAAQIDMALLENPALLALKPDEGENLDLHDRGGRSLSRIMAASADTARMLAQEAPGPAAADPAAAQSSEWVYRQTLAQVLRRLRLPFRFDVEYRSNLAQGKVALGYTASGSSMMPASRYDQVRHEWTDMTQTERAAMSTRYNLRMGLIMAALAFGASPQIDQVSLHMDSMGLEEAVAEQDSAISQLMSQALRAFEHMRSPDVGLGRSKADPKDGDIHGDPTKATPSVPEARGESDLPGTGMEASSGLDAIADPGIPASLDGVAEGRQESQGTNQETRPRPEPGHTHEQGEEASGEQGSEPAAGQGKEGADNQSQGIESQGDAGQGESVDQQFKDLMAGVDFDQVAFSLPEGEQSAGSQAFSVFSTGAVGKDGDRGMTEDRDDTDEALAPLEGLDGDDGDQDGRQQHDPLSFLHKSPTVRTLMTVRIDRRSFMELVEEMGLTDPIAFYQRLGATIRVGQSGGLEAVKAEFDLRDADFSPAGSQEEPELSDTAFTPEVARLLGTQQARGLSIQREDLLQNAVDSFHQLAADQSMPSVSKAQQAMDIVEGIGDPELRELAPQVSSALIDGQDTPNLSFSLAKNLDEQRIKARDLLFSGQVSAAITGLRSALQSLDQMYAKAPGVPRYFNSYAERVVYNRLFATDDESTLLIPDNLFYAHMELADVLAQFQGVEAALPELNALVSYAPAYPQSHMKLAVQLARKEDWDSARAACLNALRVALDRDDAAYAYYRLAYAEWMRDEFALAVAAYRMSEHIAPGQIASLAPELQELMARAKSQCLPVPMDVEEASELLASRDLPVWPNTEVADIVSDAARVCVDHAMFVPARTLAVASVRMNDSSSDGIDMAQAQFIRSLNA</sequence>
<feature type="region of interest" description="Disordered" evidence="1">
    <location>
        <begin position="1"/>
        <end position="44"/>
    </location>
</feature>
<proteinExistence type="predicted"/>
<dbReference type="Proteomes" id="UP000252530">
    <property type="component" value="Unassembled WGS sequence"/>
</dbReference>
<keyword evidence="3" id="KW-1185">Reference proteome</keyword>